<dbReference type="HOGENOM" id="CLU_159381_2_0_7"/>
<dbReference type="NCBIfam" id="TIGR00074">
    <property type="entry name" value="hypC_hupF"/>
    <property type="match status" value="1"/>
</dbReference>
<dbReference type="KEGG" id="sba:Sulba_1155"/>
<dbReference type="PANTHER" id="PTHR35177">
    <property type="entry name" value="HYDROGENASE MATURATION FACTOR HYBG"/>
    <property type="match status" value="1"/>
</dbReference>
<dbReference type="PATRIC" id="fig|760154.4.peg.1157"/>
<dbReference type="Gene3D" id="2.30.30.140">
    <property type="match status" value="1"/>
</dbReference>
<reference evidence="2 3" key="1">
    <citation type="submission" date="2012-06" db="EMBL/GenBank/DDBJ databases">
        <title>Complete sequence of Sulfurospirillum barnesii SES-3.</title>
        <authorList>
            <consortium name="US DOE Joint Genome Institute"/>
            <person name="Lucas S."/>
            <person name="Han J."/>
            <person name="Lapidus A."/>
            <person name="Cheng J.-F."/>
            <person name="Goodwin L."/>
            <person name="Pitluck S."/>
            <person name="Peters L."/>
            <person name="Ovchinnikova G."/>
            <person name="Lu M."/>
            <person name="Detter J.C."/>
            <person name="Han C."/>
            <person name="Tapia R."/>
            <person name="Land M."/>
            <person name="Hauser L."/>
            <person name="Kyrpides N."/>
            <person name="Ivanova N."/>
            <person name="Pagani I."/>
            <person name="Stolz J."/>
            <person name="Arkin A."/>
            <person name="Dehal P."/>
            <person name="Oremland R."/>
            <person name="Saltikov C."/>
            <person name="Basu P."/>
            <person name="Hollibaugh J."/>
            <person name="Newman D."/>
            <person name="Stolyar S."/>
            <person name="Hazen T."/>
            <person name="Woyke T."/>
        </authorList>
    </citation>
    <scope>NUCLEOTIDE SEQUENCE [LARGE SCALE GENOMIC DNA]</scope>
    <source>
        <strain evidence="3">ATCC 700032 / DSM 10660 / SES-3</strain>
    </source>
</reference>
<name>I3XWX7_SULBS</name>
<dbReference type="GO" id="GO:0005506">
    <property type="term" value="F:iron ion binding"/>
    <property type="evidence" value="ECO:0007669"/>
    <property type="project" value="TreeGrafter"/>
</dbReference>
<sequence length="89" mass="9840">MCLSIPSKVVEIDENNYATVDTMGVRRQVTLDLISEPVNVGDYVLIHVGFAMNKISKEEAELSIAAYNEIAEAMREGEISEDEGNSNYV</sequence>
<evidence type="ECO:0000313" key="3">
    <source>
        <dbReference type="Proteomes" id="UP000006176"/>
    </source>
</evidence>
<dbReference type="STRING" id="760154.Sulba_1155"/>
<dbReference type="PANTHER" id="PTHR35177:SF2">
    <property type="entry name" value="HYDROGENASE MATURATION FACTOR HYBG"/>
    <property type="match status" value="1"/>
</dbReference>
<organism evidence="2 3">
    <name type="scientific">Sulfurospirillum barnesii (strain ATCC 700032 / DSM 10660 / SES-3)</name>
    <dbReference type="NCBI Taxonomy" id="760154"/>
    <lineage>
        <taxon>Bacteria</taxon>
        <taxon>Pseudomonadati</taxon>
        <taxon>Campylobacterota</taxon>
        <taxon>Epsilonproteobacteria</taxon>
        <taxon>Campylobacterales</taxon>
        <taxon>Sulfurospirillaceae</taxon>
        <taxon>Sulfurospirillum</taxon>
    </lineage>
</organism>
<comment type="similarity">
    <text evidence="1">Belongs to the HupF/HypC family.</text>
</comment>
<dbReference type="Pfam" id="PF01455">
    <property type="entry name" value="HupF_HypC"/>
    <property type="match status" value="1"/>
</dbReference>
<dbReference type="OrthoDB" id="9806017at2"/>
<gene>
    <name evidence="2" type="ordered locus">Sulba_1155</name>
</gene>
<dbReference type="RefSeq" id="WP_014769330.1">
    <property type="nucleotide sequence ID" value="NC_018002.1"/>
</dbReference>
<dbReference type="EMBL" id="CP003333">
    <property type="protein sequence ID" value="AFL68451.1"/>
    <property type="molecule type" value="Genomic_DNA"/>
</dbReference>
<dbReference type="GO" id="GO:1902670">
    <property type="term" value="F:carbon dioxide binding"/>
    <property type="evidence" value="ECO:0007669"/>
    <property type="project" value="TreeGrafter"/>
</dbReference>
<accession>I3XWX7</accession>
<dbReference type="eggNOG" id="COG0298">
    <property type="taxonomic scope" value="Bacteria"/>
</dbReference>
<keyword evidence="3" id="KW-1185">Reference proteome</keyword>
<evidence type="ECO:0000313" key="2">
    <source>
        <dbReference type="EMBL" id="AFL68451.1"/>
    </source>
</evidence>
<dbReference type="FunFam" id="2.30.30.140:FF:000022">
    <property type="entry name" value="Hydrogenase assembly chaperone HybG"/>
    <property type="match status" value="1"/>
</dbReference>
<protein>
    <submittedName>
        <fullName evidence="2">Hydrogenase maturation protein HypC</fullName>
    </submittedName>
</protein>
<dbReference type="Proteomes" id="UP000006176">
    <property type="component" value="Chromosome"/>
</dbReference>
<dbReference type="GO" id="GO:0051604">
    <property type="term" value="P:protein maturation"/>
    <property type="evidence" value="ECO:0007669"/>
    <property type="project" value="TreeGrafter"/>
</dbReference>
<dbReference type="PRINTS" id="PR00445">
    <property type="entry name" value="HUPFHYPC"/>
</dbReference>
<dbReference type="SUPFAM" id="SSF159127">
    <property type="entry name" value="HupF/HypC-like"/>
    <property type="match status" value="1"/>
</dbReference>
<proteinExistence type="inferred from homology"/>
<dbReference type="InterPro" id="IPR001109">
    <property type="entry name" value="Hydrogenase_HupF/HypC"/>
</dbReference>
<dbReference type="AlphaFoldDB" id="I3XWX7"/>
<evidence type="ECO:0000256" key="1">
    <source>
        <dbReference type="ARBA" id="ARBA00006018"/>
    </source>
</evidence>